<dbReference type="InterPro" id="IPR009057">
    <property type="entry name" value="Homeodomain-like_sf"/>
</dbReference>
<dbReference type="Pfam" id="PF02909">
    <property type="entry name" value="TetR_C_1"/>
    <property type="match status" value="1"/>
</dbReference>
<keyword evidence="5" id="KW-1185">Reference proteome</keyword>
<proteinExistence type="predicted"/>
<evidence type="ECO:0000256" key="1">
    <source>
        <dbReference type="ARBA" id="ARBA00023015"/>
    </source>
</evidence>
<dbReference type="EMBL" id="FUEZ01000003">
    <property type="protein sequence ID" value="SPM38058.1"/>
    <property type="molecule type" value="Genomic_DNA"/>
</dbReference>
<dbReference type="STRING" id="1841861.GCA_900157365_04435"/>
<keyword evidence="2" id="KW-0804">Transcription</keyword>
<evidence type="ECO:0000313" key="4">
    <source>
        <dbReference type="EMBL" id="SPM38058.1"/>
    </source>
</evidence>
<dbReference type="Proteomes" id="UP000240424">
    <property type="component" value="Unassembled WGS sequence"/>
</dbReference>
<organism evidence="4 5">
    <name type="scientific">Mycobacterium numidiamassiliense</name>
    <dbReference type="NCBI Taxonomy" id="1841861"/>
    <lineage>
        <taxon>Bacteria</taxon>
        <taxon>Bacillati</taxon>
        <taxon>Actinomycetota</taxon>
        <taxon>Actinomycetes</taxon>
        <taxon>Mycobacteriales</taxon>
        <taxon>Mycobacteriaceae</taxon>
        <taxon>Mycobacterium</taxon>
    </lineage>
</organism>
<dbReference type="Gene3D" id="1.10.357.10">
    <property type="entry name" value="Tetracycline Repressor, domain 2"/>
    <property type="match status" value="1"/>
</dbReference>
<dbReference type="SUPFAM" id="SSF48498">
    <property type="entry name" value="Tetracyclin repressor-like, C-terminal domain"/>
    <property type="match status" value="1"/>
</dbReference>
<dbReference type="InterPro" id="IPR036271">
    <property type="entry name" value="Tet_transcr_reg_TetR-rel_C_sf"/>
</dbReference>
<gene>
    <name evidence="4" type="ORF">MNAB215_233</name>
</gene>
<keyword evidence="1" id="KW-0805">Transcription regulation</keyword>
<evidence type="ECO:0000256" key="2">
    <source>
        <dbReference type="ARBA" id="ARBA00023163"/>
    </source>
</evidence>
<evidence type="ECO:0000313" key="5">
    <source>
        <dbReference type="Proteomes" id="UP000240424"/>
    </source>
</evidence>
<name>A0A2U3P2U8_9MYCO</name>
<evidence type="ECO:0000259" key="3">
    <source>
        <dbReference type="Pfam" id="PF02909"/>
    </source>
</evidence>
<sequence>MDRVAERLGLSVPGLYHHVRGRDDLLRLAAQRAMSRSKPPVHAGEHWSDWLVVNARYIRGAFASQPALLEQFVAGSIDDDTQLAFVDEALNVLCQQGFTPEQALSAWAAATDMALGSGIEQVRERRKTADGRGWPALILAASGRRAASTFAVLPAVAARDPYSDEAFEERLALLVSGIAARYGFDLGDG</sequence>
<dbReference type="AlphaFoldDB" id="A0A2U3P2U8"/>
<reference evidence="4 5" key="1">
    <citation type="submission" date="2017-01" db="EMBL/GenBank/DDBJ databases">
        <authorList>
            <consortium name="Urmite Genomes"/>
        </authorList>
    </citation>
    <scope>NUCLEOTIDE SEQUENCE [LARGE SCALE GENOMIC DNA]</scope>
    <source>
        <strain evidence="4 5">AB215</strain>
    </source>
</reference>
<feature type="domain" description="Tetracycline repressor TetR C-terminal" evidence="3">
    <location>
        <begin position="44"/>
        <end position="181"/>
    </location>
</feature>
<protein>
    <recommendedName>
        <fullName evidence="3">Tetracycline repressor TetR C-terminal domain-containing protein</fullName>
    </recommendedName>
</protein>
<dbReference type="GO" id="GO:0045892">
    <property type="term" value="P:negative regulation of DNA-templated transcription"/>
    <property type="evidence" value="ECO:0007669"/>
    <property type="project" value="InterPro"/>
</dbReference>
<dbReference type="SUPFAM" id="SSF46689">
    <property type="entry name" value="Homeodomain-like"/>
    <property type="match status" value="1"/>
</dbReference>
<dbReference type="InterPro" id="IPR004111">
    <property type="entry name" value="Repressor_TetR_C"/>
</dbReference>
<accession>A0A2U3P2U8</accession>